<dbReference type="Proteomes" id="UP000264589">
    <property type="component" value="Unassembled WGS sequence"/>
</dbReference>
<feature type="domain" description="MotA/TolQ/ExbB proton channel" evidence="11">
    <location>
        <begin position="114"/>
        <end position="217"/>
    </location>
</feature>
<keyword evidence="8 10" id="KW-0472">Membrane</keyword>
<evidence type="ECO:0000313" key="13">
    <source>
        <dbReference type="Proteomes" id="UP000264589"/>
    </source>
</evidence>
<evidence type="ECO:0000256" key="6">
    <source>
        <dbReference type="ARBA" id="ARBA00022692"/>
    </source>
</evidence>
<keyword evidence="7 10" id="KW-1133">Transmembrane helix</keyword>
<evidence type="ECO:0000256" key="5">
    <source>
        <dbReference type="ARBA" id="ARBA00022618"/>
    </source>
</evidence>
<dbReference type="HAMAP" id="MF_02202">
    <property type="entry name" value="TolQ"/>
    <property type="match status" value="1"/>
</dbReference>
<keyword evidence="13" id="KW-1185">Reference proteome</keyword>
<evidence type="ECO:0000256" key="3">
    <source>
        <dbReference type="ARBA" id="ARBA00022475"/>
    </source>
</evidence>
<dbReference type="GO" id="GO:0017038">
    <property type="term" value="P:protein import"/>
    <property type="evidence" value="ECO:0007669"/>
    <property type="project" value="TreeGrafter"/>
</dbReference>
<keyword evidence="9 10" id="KW-0131">Cell cycle</keyword>
<evidence type="ECO:0000256" key="8">
    <source>
        <dbReference type="ARBA" id="ARBA00023136"/>
    </source>
</evidence>
<reference evidence="12 13" key="1">
    <citation type="submission" date="2018-08" db="EMBL/GenBank/DDBJ databases">
        <title>Parvularcula sp. SM1705, isolated from surface water of the South Sea China.</title>
        <authorList>
            <person name="Sun L."/>
        </authorList>
    </citation>
    <scope>NUCLEOTIDE SEQUENCE [LARGE SCALE GENOMIC DNA]</scope>
    <source>
        <strain evidence="12 13">SM1705</strain>
    </source>
</reference>
<dbReference type="NCBIfam" id="TIGR02796">
    <property type="entry name" value="tolQ"/>
    <property type="match status" value="1"/>
</dbReference>
<evidence type="ECO:0000256" key="10">
    <source>
        <dbReference type="HAMAP-Rule" id="MF_02202"/>
    </source>
</evidence>
<comment type="function">
    <text evidence="10">Part of the Tol-Pal system, which plays a role in outer membrane invagination during cell division and is important for maintaining outer membrane integrity.</text>
</comment>
<keyword evidence="4 10" id="KW-0997">Cell inner membrane</keyword>
<dbReference type="GO" id="GO:0043213">
    <property type="term" value="P:bacteriocin transport"/>
    <property type="evidence" value="ECO:0007669"/>
    <property type="project" value="InterPro"/>
</dbReference>
<protein>
    <recommendedName>
        <fullName evidence="10">Tol-Pal system protein TolQ</fullName>
    </recommendedName>
</protein>
<dbReference type="EMBL" id="QUQO01000001">
    <property type="protein sequence ID" value="RFB05870.1"/>
    <property type="molecule type" value="Genomic_DNA"/>
</dbReference>
<comment type="similarity">
    <text evidence="2 10">Belongs to the ExbB/TolQ family.</text>
</comment>
<dbReference type="InterPro" id="IPR050790">
    <property type="entry name" value="ExbB/TolQ_transport"/>
</dbReference>
<accession>A0A371RK93</accession>
<dbReference type="GO" id="GO:0005886">
    <property type="term" value="C:plasma membrane"/>
    <property type="evidence" value="ECO:0007669"/>
    <property type="project" value="UniProtKB-SubCell"/>
</dbReference>
<feature type="transmembrane region" description="Helical" evidence="10">
    <location>
        <begin position="137"/>
        <end position="160"/>
    </location>
</feature>
<feature type="transmembrane region" description="Helical" evidence="10">
    <location>
        <begin position="180"/>
        <end position="202"/>
    </location>
</feature>
<feature type="transmembrane region" description="Helical" evidence="10">
    <location>
        <begin position="26"/>
        <end position="47"/>
    </location>
</feature>
<dbReference type="FunCoup" id="A0A371RK93">
    <property type="interactions" value="283"/>
</dbReference>
<comment type="subcellular location">
    <subcellularLocation>
        <location evidence="10">Cell inner membrane</location>
        <topology evidence="10">Multi-pass membrane protein</topology>
    </subcellularLocation>
    <subcellularLocation>
        <location evidence="1">Cell membrane</location>
        <topology evidence="1">Multi-pass membrane protein</topology>
    </subcellularLocation>
</comment>
<dbReference type="RefSeq" id="WP_116392502.1">
    <property type="nucleotide sequence ID" value="NZ_CAXQPM010000003.1"/>
</dbReference>
<name>A0A371RK93_9PROT</name>
<dbReference type="InParanoid" id="A0A371RK93"/>
<evidence type="ECO:0000259" key="11">
    <source>
        <dbReference type="Pfam" id="PF01618"/>
    </source>
</evidence>
<evidence type="ECO:0000256" key="4">
    <source>
        <dbReference type="ARBA" id="ARBA00022519"/>
    </source>
</evidence>
<sequence>MEETVEVTGELGTDFSIWGLIAQADIVVQGVMLLLVVMSVWSWAIMIDKSMTFGSIKSKAKRFEDQFWSGKSLDDLYRRLRERADHPMARVFVSTMDEFGRDRPADGGRLVPGASERLDKVAHVAVNRELEGVQKNLSVLATIGSAAPFIGLFGTVWGILNAFRGIGMSGDANLAVVAPGIAEALFATALGLVAAIPAVIGYNRYAAMLNSYATRLEGFATEFTTILSRRLGGGQG</sequence>
<dbReference type="Pfam" id="PF01618">
    <property type="entry name" value="MotA_ExbB"/>
    <property type="match status" value="1"/>
</dbReference>
<evidence type="ECO:0000256" key="1">
    <source>
        <dbReference type="ARBA" id="ARBA00004651"/>
    </source>
</evidence>
<gene>
    <name evidence="10 12" type="primary">tolQ</name>
    <name evidence="12" type="ORF">DX908_11690</name>
</gene>
<evidence type="ECO:0000256" key="2">
    <source>
        <dbReference type="ARBA" id="ARBA00010442"/>
    </source>
</evidence>
<proteinExistence type="inferred from homology"/>
<comment type="subunit">
    <text evidence="10">The Tol-Pal system is composed of five core proteins: the inner membrane proteins TolA, TolQ and TolR, the periplasmic protein TolB and the outer membrane protein Pal. They form a network linking the inner and outer membranes and the peptidoglycan layer.</text>
</comment>
<dbReference type="OrthoDB" id="9805133at2"/>
<dbReference type="AlphaFoldDB" id="A0A371RK93"/>
<comment type="caution">
    <text evidence="12">The sequence shown here is derived from an EMBL/GenBank/DDBJ whole genome shotgun (WGS) entry which is preliminary data.</text>
</comment>
<keyword evidence="6 10" id="KW-0812">Transmembrane</keyword>
<keyword evidence="3 10" id="KW-1003">Cell membrane</keyword>
<keyword evidence="5 10" id="KW-0132">Cell division</keyword>
<dbReference type="InterPro" id="IPR002898">
    <property type="entry name" value="MotA_ExbB_proton_chnl"/>
</dbReference>
<dbReference type="InterPro" id="IPR014163">
    <property type="entry name" value="Tol-Pal_TolQ"/>
</dbReference>
<organism evidence="12 13">
    <name type="scientific">Parvularcula marina</name>
    <dbReference type="NCBI Taxonomy" id="2292771"/>
    <lineage>
        <taxon>Bacteria</taxon>
        <taxon>Pseudomonadati</taxon>
        <taxon>Pseudomonadota</taxon>
        <taxon>Alphaproteobacteria</taxon>
        <taxon>Parvularculales</taxon>
        <taxon>Parvularculaceae</taxon>
        <taxon>Parvularcula</taxon>
    </lineage>
</organism>
<dbReference type="PANTHER" id="PTHR30625">
    <property type="entry name" value="PROTEIN TOLQ"/>
    <property type="match status" value="1"/>
</dbReference>
<evidence type="ECO:0000256" key="9">
    <source>
        <dbReference type="ARBA" id="ARBA00023306"/>
    </source>
</evidence>
<evidence type="ECO:0000313" key="12">
    <source>
        <dbReference type="EMBL" id="RFB05870.1"/>
    </source>
</evidence>
<dbReference type="GO" id="GO:0051301">
    <property type="term" value="P:cell division"/>
    <property type="evidence" value="ECO:0007669"/>
    <property type="project" value="UniProtKB-UniRule"/>
</dbReference>
<dbReference type="PANTHER" id="PTHR30625:SF3">
    <property type="entry name" value="TOL-PAL SYSTEM PROTEIN TOLQ"/>
    <property type="match status" value="1"/>
</dbReference>
<evidence type="ECO:0000256" key="7">
    <source>
        <dbReference type="ARBA" id="ARBA00022989"/>
    </source>
</evidence>